<dbReference type="GO" id="GO:0004817">
    <property type="term" value="F:cysteine-tRNA ligase activity"/>
    <property type="evidence" value="ECO:0007669"/>
    <property type="project" value="UniProtKB-UniRule"/>
</dbReference>
<accession>A0A1F6LHG3</accession>
<dbReference type="InterPro" id="IPR015803">
    <property type="entry name" value="Cys-tRNA-ligase"/>
</dbReference>
<feature type="short sequence motif" description="'KMSKS' region" evidence="9">
    <location>
        <begin position="279"/>
        <end position="283"/>
    </location>
</feature>
<dbReference type="PRINTS" id="PR00983">
    <property type="entry name" value="TRNASYNTHCYS"/>
</dbReference>
<dbReference type="AlphaFoldDB" id="A0A1F6LHG3"/>
<evidence type="ECO:0000313" key="12">
    <source>
        <dbReference type="EMBL" id="OGH58868.1"/>
    </source>
</evidence>
<feature type="binding site" evidence="9">
    <location>
        <position position="250"/>
    </location>
    <ligand>
        <name>Zn(2+)</name>
        <dbReference type="ChEBI" id="CHEBI:29105"/>
    </ligand>
</feature>
<feature type="binding site" evidence="9">
    <location>
        <position position="246"/>
    </location>
    <ligand>
        <name>Zn(2+)</name>
        <dbReference type="ChEBI" id="CHEBI:29105"/>
    </ligand>
</feature>
<name>A0A1F6LHG3_9BACT</name>
<dbReference type="Gene3D" id="3.40.50.620">
    <property type="entry name" value="HUPs"/>
    <property type="match status" value="1"/>
</dbReference>
<dbReference type="SUPFAM" id="SSF52374">
    <property type="entry name" value="Nucleotidylyl transferase"/>
    <property type="match status" value="1"/>
</dbReference>
<keyword evidence="8 9" id="KW-0030">Aminoacyl-tRNA synthetase</keyword>
<evidence type="ECO:0000256" key="1">
    <source>
        <dbReference type="ARBA" id="ARBA00011245"/>
    </source>
</evidence>
<keyword evidence="2 9" id="KW-0436">Ligase</keyword>
<comment type="catalytic activity">
    <reaction evidence="9">
        <text>tRNA(Cys) + L-cysteine + ATP = L-cysteinyl-tRNA(Cys) + AMP + diphosphate</text>
        <dbReference type="Rhea" id="RHEA:17773"/>
        <dbReference type="Rhea" id="RHEA-COMP:9661"/>
        <dbReference type="Rhea" id="RHEA-COMP:9679"/>
        <dbReference type="ChEBI" id="CHEBI:30616"/>
        <dbReference type="ChEBI" id="CHEBI:33019"/>
        <dbReference type="ChEBI" id="CHEBI:35235"/>
        <dbReference type="ChEBI" id="CHEBI:78442"/>
        <dbReference type="ChEBI" id="CHEBI:78517"/>
        <dbReference type="ChEBI" id="CHEBI:456215"/>
        <dbReference type="EC" id="6.1.1.16"/>
    </reaction>
</comment>
<evidence type="ECO:0000256" key="3">
    <source>
        <dbReference type="ARBA" id="ARBA00022723"/>
    </source>
</evidence>
<feature type="binding site" evidence="9">
    <location>
        <position position="221"/>
    </location>
    <ligand>
        <name>Zn(2+)</name>
        <dbReference type="ChEBI" id="CHEBI:29105"/>
    </ligand>
</feature>
<keyword evidence="4 9" id="KW-0547">Nucleotide-binding</keyword>
<dbReference type="InterPro" id="IPR009080">
    <property type="entry name" value="tRNAsynth_Ia_anticodon-bd"/>
</dbReference>
<feature type="domain" description="Cysteinyl-tRNA ligase anticodon binding" evidence="11">
    <location>
        <begin position="404"/>
        <end position="450"/>
    </location>
</feature>
<dbReference type="PANTHER" id="PTHR10890:SF3">
    <property type="entry name" value="CYSTEINE--TRNA LIGASE, CYTOPLASMIC"/>
    <property type="match status" value="1"/>
</dbReference>
<sequence length="454" mass="52356">MPKLKIYNTLTHNTENFEPMNTTIGFYACGPTVYNYAHIGNLRAYISQDILRRVLKYNGYKIKHVMNITDVGHLTDDADTGEDKMEKGAQREGKTAIQIADFYTNAFKNNLQDLNILEPNIWCKATEHIPEQIKQVQDLIDGGYTYETTDGIYFDTTKIKDYGKLANLQKQELEAGKRVDIGEKKNPHDFALWKFSNEQEKRQMEWEAFGKKGFPGWHIECSAMSMKYLGDQFDIHAGGIDHIPVHHTNEIAQAESVTGLKPWVKYWFHNEFLIMGNEKMAKSSGNFITLQTLKDKEIDPLSYRYFILQSHYRKQTNFSWDAINSAQLGLKNLRKQIRNIGPNALTDPIIEIEFLKAINNDLNIPEALAILWSAIKENKVNLDTIIMFDKIFALDLHEPDTKIEITDEIQTILDERQKARNEKNWSESDKLREELKNIGIDVDDTADGQKISQI</sequence>
<evidence type="ECO:0000256" key="7">
    <source>
        <dbReference type="ARBA" id="ARBA00022917"/>
    </source>
</evidence>
<dbReference type="Pfam" id="PF23493">
    <property type="entry name" value="CysS_C"/>
    <property type="match status" value="1"/>
</dbReference>
<dbReference type="InterPro" id="IPR032678">
    <property type="entry name" value="tRNA-synt_1_cat_dom"/>
</dbReference>
<dbReference type="NCBIfam" id="TIGR00435">
    <property type="entry name" value="cysS"/>
    <property type="match status" value="1"/>
</dbReference>
<dbReference type="PROSITE" id="PS51257">
    <property type="entry name" value="PROKAR_LIPOPROTEIN"/>
    <property type="match status" value="1"/>
</dbReference>
<reference evidence="12 13" key="1">
    <citation type="journal article" date="2016" name="Nat. Commun.">
        <title>Thousands of microbial genomes shed light on interconnected biogeochemical processes in an aquifer system.</title>
        <authorList>
            <person name="Anantharaman K."/>
            <person name="Brown C.T."/>
            <person name="Hug L.A."/>
            <person name="Sharon I."/>
            <person name="Castelle C.J."/>
            <person name="Probst A.J."/>
            <person name="Thomas B.C."/>
            <person name="Singh A."/>
            <person name="Wilkins M.J."/>
            <person name="Karaoz U."/>
            <person name="Brodie E.L."/>
            <person name="Williams K.H."/>
            <person name="Hubbard S.S."/>
            <person name="Banfield J.F."/>
        </authorList>
    </citation>
    <scope>NUCLEOTIDE SEQUENCE [LARGE SCALE GENOMIC DNA]</scope>
</reference>
<feature type="short sequence motif" description="'HIGH' region" evidence="9">
    <location>
        <begin position="31"/>
        <end position="41"/>
    </location>
</feature>
<keyword evidence="7 9" id="KW-0648">Protein biosynthesis</keyword>
<dbReference type="SUPFAM" id="SSF47323">
    <property type="entry name" value="Anticodon-binding domain of a subclass of class I aminoacyl-tRNA synthetases"/>
    <property type="match status" value="1"/>
</dbReference>
<dbReference type="EC" id="6.1.1.16" evidence="9"/>
<proteinExistence type="inferred from homology"/>
<dbReference type="HAMAP" id="MF_00041">
    <property type="entry name" value="Cys_tRNA_synth"/>
    <property type="match status" value="1"/>
</dbReference>
<comment type="subcellular location">
    <subcellularLocation>
        <location evidence="9">Cytoplasm</location>
    </subcellularLocation>
</comment>
<dbReference type="PANTHER" id="PTHR10890">
    <property type="entry name" value="CYSTEINYL-TRNA SYNTHETASE"/>
    <property type="match status" value="1"/>
</dbReference>
<dbReference type="GO" id="GO:0008270">
    <property type="term" value="F:zinc ion binding"/>
    <property type="evidence" value="ECO:0007669"/>
    <property type="project" value="UniProtKB-UniRule"/>
</dbReference>
<dbReference type="Pfam" id="PF01406">
    <property type="entry name" value="tRNA-synt_1e"/>
    <property type="match status" value="1"/>
</dbReference>
<dbReference type="GO" id="GO:0005524">
    <property type="term" value="F:ATP binding"/>
    <property type="evidence" value="ECO:0007669"/>
    <property type="project" value="UniProtKB-UniRule"/>
</dbReference>
<dbReference type="GO" id="GO:0005829">
    <property type="term" value="C:cytosol"/>
    <property type="evidence" value="ECO:0007669"/>
    <property type="project" value="TreeGrafter"/>
</dbReference>
<evidence type="ECO:0000313" key="13">
    <source>
        <dbReference type="Proteomes" id="UP000177067"/>
    </source>
</evidence>
<feature type="binding site" evidence="9">
    <location>
        <position position="282"/>
    </location>
    <ligand>
        <name>ATP</name>
        <dbReference type="ChEBI" id="CHEBI:30616"/>
    </ligand>
</feature>
<gene>
    <name evidence="9" type="primary">cysS</name>
    <name evidence="12" type="ORF">A2725_03920</name>
</gene>
<dbReference type="InterPro" id="IPR056411">
    <property type="entry name" value="CysS_C"/>
</dbReference>
<comment type="subunit">
    <text evidence="1 9">Monomer.</text>
</comment>
<comment type="cofactor">
    <cofactor evidence="9">
        <name>Zn(2+)</name>
        <dbReference type="ChEBI" id="CHEBI:29105"/>
    </cofactor>
    <text evidence="9">Binds 1 zinc ion per subunit.</text>
</comment>
<feature type="domain" description="tRNA synthetases class I catalytic" evidence="10">
    <location>
        <begin position="21"/>
        <end position="327"/>
    </location>
</feature>
<feature type="binding site" evidence="9">
    <location>
        <position position="29"/>
    </location>
    <ligand>
        <name>Zn(2+)</name>
        <dbReference type="ChEBI" id="CHEBI:29105"/>
    </ligand>
</feature>
<evidence type="ECO:0000259" key="10">
    <source>
        <dbReference type="Pfam" id="PF01406"/>
    </source>
</evidence>
<evidence type="ECO:0000256" key="5">
    <source>
        <dbReference type="ARBA" id="ARBA00022833"/>
    </source>
</evidence>
<evidence type="ECO:0000256" key="2">
    <source>
        <dbReference type="ARBA" id="ARBA00022598"/>
    </source>
</evidence>
<keyword evidence="3 9" id="KW-0479">Metal-binding</keyword>
<evidence type="ECO:0000256" key="4">
    <source>
        <dbReference type="ARBA" id="ARBA00022741"/>
    </source>
</evidence>
<dbReference type="InterPro" id="IPR024909">
    <property type="entry name" value="Cys-tRNA/MSH_ligase"/>
</dbReference>
<evidence type="ECO:0000256" key="9">
    <source>
        <dbReference type="HAMAP-Rule" id="MF_00041"/>
    </source>
</evidence>
<keyword evidence="5 9" id="KW-0862">Zinc</keyword>
<comment type="similarity">
    <text evidence="9">Belongs to the class-I aminoacyl-tRNA synthetase family.</text>
</comment>
<evidence type="ECO:0000256" key="8">
    <source>
        <dbReference type="ARBA" id="ARBA00023146"/>
    </source>
</evidence>
<dbReference type="GO" id="GO:0006423">
    <property type="term" value="P:cysteinyl-tRNA aminoacylation"/>
    <property type="evidence" value="ECO:0007669"/>
    <property type="project" value="UniProtKB-UniRule"/>
</dbReference>
<comment type="caution">
    <text evidence="12">The sequence shown here is derived from an EMBL/GenBank/DDBJ whole genome shotgun (WGS) entry which is preliminary data.</text>
</comment>
<dbReference type="Gene3D" id="1.20.120.640">
    <property type="entry name" value="Anticodon-binding domain of a subclass of class I aminoacyl-tRNA synthetases"/>
    <property type="match status" value="1"/>
</dbReference>
<protein>
    <recommendedName>
        <fullName evidence="9">Cysteine--tRNA ligase</fullName>
        <ecNumber evidence="9">6.1.1.16</ecNumber>
    </recommendedName>
    <alternativeName>
        <fullName evidence="9">Cysteinyl-tRNA synthetase</fullName>
        <shortName evidence="9">CysRS</shortName>
    </alternativeName>
</protein>
<keyword evidence="9" id="KW-0963">Cytoplasm</keyword>
<dbReference type="EMBL" id="MFPS01000008">
    <property type="protein sequence ID" value="OGH58868.1"/>
    <property type="molecule type" value="Genomic_DNA"/>
</dbReference>
<evidence type="ECO:0000256" key="6">
    <source>
        <dbReference type="ARBA" id="ARBA00022840"/>
    </source>
</evidence>
<keyword evidence="6 9" id="KW-0067">ATP-binding</keyword>
<dbReference type="Proteomes" id="UP000177067">
    <property type="component" value="Unassembled WGS sequence"/>
</dbReference>
<dbReference type="InterPro" id="IPR014729">
    <property type="entry name" value="Rossmann-like_a/b/a_fold"/>
</dbReference>
<evidence type="ECO:0000259" key="11">
    <source>
        <dbReference type="Pfam" id="PF23493"/>
    </source>
</evidence>
<dbReference type="CDD" id="cd00672">
    <property type="entry name" value="CysRS_core"/>
    <property type="match status" value="1"/>
</dbReference>
<organism evidence="12 13">
    <name type="scientific">Candidatus Magasanikbacteria bacterium RIFCSPHIGHO2_01_FULL_33_34</name>
    <dbReference type="NCBI Taxonomy" id="1798671"/>
    <lineage>
        <taxon>Bacteria</taxon>
        <taxon>Candidatus Magasanikiibacteriota</taxon>
    </lineage>
</organism>